<gene>
    <name evidence="2" type="ORF">FB562_0028</name>
</gene>
<feature type="domain" description="N-acetyltransferase" evidence="1">
    <location>
        <begin position="4"/>
        <end position="151"/>
    </location>
</feature>
<evidence type="ECO:0000313" key="3">
    <source>
        <dbReference type="Proteomes" id="UP000317998"/>
    </source>
</evidence>
<reference evidence="2 3" key="1">
    <citation type="submission" date="2019-06" db="EMBL/GenBank/DDBJ databases">
        <title>Sequencing the genomes of 1000 actinobacteria strains.</title>
        <authorList>
            <person name="Klenk H.-P."/>
        </authorList>
    </citation>
    <scope>NUCLEOTIDE SEQUENCE [LARGE SCALE GENOMIC DNA]</scope>
    <source>
        <strain evidence="2 3">DSM 26477</strain>
    </source>
</reference>
<evidence type="ECO:0000313" key="2">
    <source>
        <dbReference type="EMBL" id="TQL46987.1"/>
    </source>
</evidence>
<dbReference type="SUPFAM" id="SSF55729">
    <property type="entry name" value="Acyl-CoA N-acyltransferases (Nat)"/>
    <property type="match status" value="1"/>
</dbReference>
<dbReference type="Gene3D" id="3.40.630.30">
    <property type="match status" value="1"/>
</dbReference>
<dbReference type="Pfam" id="PF00583">
    <property type="entry name" value="Acetyltransf_1"/>
    <property type="match status" value="1"/>
</dbReference>
<dbReference type="GO" id="GO:0016747">
    <property type="term" value="F:acyltransferase activity, transferring groups other than amino-acyl groups"/>
    <property type="evidence" value="ECO:0007669"/>
    <property type="project" value="InterPro"/>
</dbReference>
<dbReference type="PROSITE" id="PS51186">
    <property type="entry name" value="GNAT"/>
    <property type="match status" value="1"/>
</dbReference>
<dbReference type="InterPro" id="IPR000182">
    <property type="entry name" value="GNAT_dom"/>
</dbReference>
<accession>A0A542YFY5</accession>
<sequence>MAELTLHELSAKNIEAANTLTLKPGQEQFIAPVSYAIAGPLLDPSTYWQRVVVDADGTVLAFLMANFDADAHEEQFRSCIWRMNVAAEAQGRGVGKFAVQAAVDEARRRGFERLTVIWEPGEDGPEEFFLRVGFVVVEETQYGEKVGSIQL</sequence>
<keyword evidence="2" id="KW-0808">Transferase</keyword>
<dbReference type="EMBL" id="VFOM01000001">
    <property type="protein sequence ID" value="TQL46987.1"/>
    <property type="molecule type" value="Genomic_DNA"/>
</dbReference>
<name>A0A542YFY5_9MICO</name>
<organism evidence="2 3">
    <name type="scientific">Homoserinimonas aerilata</name>
    <dbReference type="NCBI Taxonomy" id="1162970"/>
    <lineage>
        <taxon>Bacteria</taxon>
        <taxon>Bacillati</taxon>
        <taxon>Actinomycetota</taxon>
        <taxon>Actinomycetes</taxon>
        <taxon>Micrococcales</taxon>
        <taxon>Microbacteriaceae</taxon>
        <taxon>Homoserinimonas</taxon>
    </lineage>
</organism>
<evidence type="ECO:0000259" key="1">
    <source>
        <dbReference type="PROSITE" id="PS51186"/>
    </source>
</evidence>
<dbReference type="Proteomes" id="UP000317998">
    <property type="component" value="Unassembled WGS sequence"/>
</dbReference>
<dbReference type="OrthoDB" id="3526335at2"/>
<dbReference type="InterPro" id="IPR016181">
    <property type="entry name" value="Acyl_CoA_acyltransferase"/>
</dbReference>
<dbReference type="AlphaFoldDB" id="A0A542YFY5"/>
<comment type="caution">
    <text evidence="2">The sequence shown here is derived from an EMBL/GenBank/DDBJ whole genome shotgun (WGS) entry which is preliminary data.</text>
</comment>
<dbReference type="RefSeq" id="WP_141879289.1">
    <property type="nucleotide sequence ID" value="NZ_VFOM01000001.1"/>
</dbReference>
<protein>
    <submittedName>
        <fullName evidence="2">Diamine N-acetyltransferase</fullName>
    </submittedName>
</protein>
<keyword evidence="3" id="KW-1185">Reference proteome</keyword>
<proteinExistence type="predicted"/>
<dbReference type="CDD" id="cd04301">
    <property type="entry name" value="NAT_SF"/>
    <property type="match status" value="1"/>
</dbReference>